<comment type="caution">
    <text evidence="1">The sequence shown here is derived from an EMBL/GenBank/DDBJ whole genome shotgun (WGS) entry which is preliminary data.</text>
</comment>
<dbReference type="EMBL" id="FRBX01000007">
    <property type="protein sequence ID" value="SHN14572.1"/>
    <property type="molecule type" value="Genomic_DNA"/>
</dbReference>
<proteinExistence type="predicted"/>
<evidence type="ECO:0000313" key="2">
    <source>
        <dbReference type="Proteomes" id="UP000184216"/>
    </source>
</evidence>
<feature type="non-terminal residue" evidence="1">
    <location>
        <position position="230"/>
    </location>
</feature>
<name>A0ABY1J8U8_9FLAO</name>
<evidence type="ECO:0000313" key="1">
    <source>
        <dbReference type="EMBL" id="SHN14572.1"/>
    </source>
</evidence>
<dbReference type="RefSeq" id="WP_159438492.1">
    <property type="nucleotide sequence ID" value="NZ_FRBX01000007.1"/>
</dbReference>
<keyword evidence="2" id="KW-1185">Reference proteome</keyword>
<dbReference type="SUPFAM" id="SSF52777">
    <property type="entry name" value="CoA-dependent acyltransferases"/>
    <property type="match status" value="1"/>
</dbReference>
<evidence type="ECO:0008006" key="3">
    <source>
        <dbReference type="Google" id="ProtNLM"/>
    </source>
</evidence>
<reference evidence="1 2" key="1">
    <citation type="submission" date="2016-11" db="EMBL/GenBank/DDBJ databases">
        <authorList>
            <person name="Varghese N."/>
            <person name="Submissions S."/>
        </authorList>
    </citation>
    <scope>NUCLEOTIDE SEQUENCE [LARGE SCALE GENOMIC DNA]</scope>
    <source>
        <strain evidence="1 2">DSM 6368</strain>
    </source>
</reference>
<dbReference type="Proteomes" id="UP000184216">
    <property type="component" value="Unassembled WGS sequence"/>
</dbReference>
<organism evidence="1 2">
    <name type="scientific">Flavobacterium pectinovorum</name>
    <dbReference type="NCBI Taxonomy" id="29533"/>
    <lineage>
        <taxon>Bacteria</taxon>
        <taxon>Pseudomonadati</taxon>
        <taxon>Bacteroidota</taxon>
        <taxon>Flavobacteriia</taxon>
        <taxon>Flavobacteriales</taxon>
        <taxon>Flavobacteriaceae</taxon>
        <taxon>Flavobacterium</taxon>
    </lineage>
</organism>
<protein>
    <recommendedName>
        <fullName evidence="3">Condensation domain-containing protein</fullName>
    </recommendedName>
</protein>
<accession>A0ABY1J8U8</accession>
<gene>
    <name evidence="1" type="ORF">SAMN05444387_4314</name>
</gene>
<sequence>MENINKIAELFWNNKIKGKEPVFPLNKEISSFKYTIELEDLGYLQKISNNNRLSQFSIITAIYSLLLHKYFYNYTGIITSYNSLIGNKDSNPFFLEDDTNSSNKSFKEHLQTISEEIQNKLAYAAYDSACLDLACYSHFGISLNDGSIEASKCKGVLLNFNITDEVLELVIYYNEDFVEKSLLQHLGSGFRKILVHLQEFINGDTNEFDLLGSEEKHQLLFDFNNTTVDY</sequence>